<reference evidence="1" key="1">
    <citation type="submission" date="2020-08" db="EMBL/GenBank/DDBJ databases">
        <title>Plant Genome Project.</title>
        <authorList>
            <person name="Zhang R.-G."/>
        </authorList>
    </citation>
    <scope>NUCLEOTIDE SEQUENCE</scope>
    <source>
        <strain evidence="1">WSP0</strain>
        <tissue evidence="1">Leaf</tissue>
    </source>
</reference>
<dbReference type="EMBL" id="JACTNZ010000007">
    <property type="protein sequence ID" value="KAG5539220.1"/>
    <property type="molecule type" value="Genomic_DNA"/>
</dbReference>
<gene>
    <name evidence="1" type="ORF">RHGRI_019700</name>
</gene>
<dbReference type="Proteomes" id="UP000823749">
    <property type="component" value="Chromosome 7"/>
</dbReference>
<dbReference type="AlphaFoldDB" id="A0AAV6JIV4"/>
<protein>
    <submittedName>
        <fullName evidence="1">Uncharacterized protein</fullName>
    </submittedName>
</protein>
<proteinExistence type="predicted"/>
<sequence>MTRKAPVAQSLRVSPPIDLSYHLYILSVSTNIKPDLCVLEPLYKTIDVRIFIYPEKIIHDPFNHRKLLLLCVPTGNVSSSFIHHLYKREFPIGSTFVTGPFSSGKNFLIIFSLSVGLM</sequence>
<evidence type="ECO:0000313" key="2">
    <source>
        <dbReference type="Proteomes" id="UP000823749"/>
    </source>
</evidence>
<comment type="caution">
    <text evidence="1">The sequence shown here is derived from an EMBL/GenBank/DDBJ whole genome shotgun (WGS) entry which is preliminary data.</text>
</comment>
<organism evidence="1 2">
    <name type="scientific">Rhododendron griersonianum</name>
    <dbReference type="NCBI Taxonomy" id="479676"/>
    <lineage>
        <taxon>Eukaryota</taxon>
        <taxon>Viridiplantae</taxon>
        <taxon>Streptophyta</taxon>
        <taxon>Embryophyta</taxon>
        <taxon>Tracheophyta</taxon>
        <taxon>Spermatophyta</taxon>
        <taxon>Magnoliopsida</taxon>
        <taxon>eudicotyledons</taxon>
        <taxon>Gunneridae</taxon>
        <taxon>Pentapetalae</taxon>
        <taxon>asterids</taxon>
        <taxon>Ericales</taxon>
        <taxon>Ericaceae</taxon>
        <taxon>Ericoideae</taxon>
        <taxon>Rhodoreae</taxon>
        <taxon>Rhododendron</taxon>
    </lineage>
</organism>
<keyword evidence="2" id="KW-1185">Reference proteome</keyword>
<evidence type="ECO:0000313" key="1">
    <source>
        <dbReference type="EMBL" id="KAG5539220.1"/>
    </source>
</evidence>
<name>A0AAV6JIV4_9ERIC</name>
<accession>A0AAV6JIV4</accession>